<gene>
    <name evidence="2" type="ORF">ATH50_0233</name>
    <name evidence="1" type="ORF">DU502_08620</name>
</gene>
<evidence type="ECO:0000313" key="4">
    <source>
        <dbReference type="Proteomes" id="UP000282007"/>
    </source>
</evidence>
<dbReference type="KEGG" id="haer:DU502_08620"/>
<proteinExistence type="predicted"/>
<evidence type="ECO:0000313" key="3">
    <source>
        <dbReference type="Proteomes" id="UP000277326"/>
    </source>
</evidence>
<reference evidence="2 3" key="1">
    <citation type="journal article" date="2015" name="Stand. Genomic Sci.">
        <title>Genomic Encyclopedia of Bacterial and Archaeal Type Strains, Phase III: the genomes of soil and plant-associated and newly described type strains.</title>
        <authorList>
            <person name="Whitman W.B."/>
            <person name="Woyke T."/>
            <person name="Klenk H.P."/>
            <person name="Zhou Y."/>
            <person name="Lilburn T.G."/>
            <person name="Beck B.J."/>
            <person name="De Vos P."/>
            <person name="Vandamme P."/>
            <person name="Eisen J.A."/>
            <person name="Garrity G."/>
            <person name="Hugenholtz P."/>
            <person name="Kyrpides N.C."/>
        </authorList>
    </citation>
    <scope>NUCLEOTIDE SEQUENCE [LARGE SCALE GENOMIC DNA]</scope>
    <source>
        <strain evidence="2 3">CGMCC 1.10124</strain>
    </source>
</reference>
<dbReference type="Proteomes" id="UP000282007">
    <property type="component" value="Chromosome"/>
</dbReference>
<dbReference type="EMBL" id="CP034145">
    <property type="protein sequence ID" value="AZH25438.1"/>
    <property type="molecule type" value="Genomic_DNA"/>
</dbReference>
<sequence length="62" mass="6661">MTHCPHCQEEMKAPNGDRLRVSEFFTEEAGDVEISAQEHIQLECPNCEAVLGYLAVGAAAGG</sequence>
<accession>A0A3M0EAK2</accession>
<reference evidence="1 4" key="2">
    <citation type="submission" date="2018-07" db="EMBL/GenBank/DDBJ databases">
        <title>Genome sequences of Haloplanus aerogenes JCM 16430T.</title>
        <authorList>
            <person name="Kim Y.B."/>
            <person name="Roh S.W."/>
        </authorList>
    </citation>
    <scope>NUCLEOTIDE SEQUENCE [LARGE SCALE GENOMIC DNA]</scope>
    <source>
        <strain evidence="1 4">JCM 16430</strain>
    </source>
</reference>
<dbReference type="AlphaFoldDB" id="A0A3M0EAK2"/>
<keyword evidence="4" id="KW-1185">Reference proteome</keyword>
<evidence type="ECO:0000313" key="1">
    <source>
        <dbReference type="EMBL" id="AZH25438.1"/>
    </source>
</evidence>
<protein>
    <submittedName>
        <fullName evidence="2">Uncharacterized protein</fullName>
    </submittedName>
</protein>
<dbReference type="RefSeq" id="WP_121918977.1">
    <property type="nucleotide sequence ID" value="NZ_CP034145.1"/>
</dbReference>
<organism evidence="2 3">
    <name type="scientific">Haloplanus aerogenes</name>
    <dbReference type="NCBI Taxonomy" id="660522"/>
    <lineage>
        <taxon>Archaea</taxon>
        <taxon>Methanobacteriati</taxon>
        <taxon>Methanobacteriota</taxon>
        <taxon>Stenosarchaea group</taxon>
        <taxon>Halobacteria</taxon>
        <taxon>Halobacteriales</taxon>
        <taxon>Haloferacaceae</taxon>
        <taxon>Haloplanus</taxon>
    </lineage>
</organism>
<evidence type="ECO:0000313" key="2">
    <source>
        <dbReference type="EMBL" id="RMB25150.1"/>
    </source>
</evidence>
<dbReference type="EMBL" id="REFS01000001">
    <property type="protein sequence ID" value="RMB25150.1"/>
    <property type="molecule type" value="Genomic_DNA"/>
</dbReference>
<reference evidence="2" key="3">
    <citation type="submission" date="2018-10" db="EMBL/GenBank/DDBJ databases">
        <authorList>
            <person name="Whitman W."/>
            <person name="Huntemann M."/>
            <person name="Clum A."/>
            <person name="Pillay M."/>
            <person name="Palaniappan K."/>
            <person name="Varghese N."/>
            <person name="Mikhailova N."/>
            <person name="Stamatis D."/>
            <person name="Reddy T."/>
            <person name="Daum C."/>
            <person name="Shapiro N."/>
            <person name="Ivanova N."/>
            <person name="Kyrpides N."/>
            <person name="Woyke T."/>
        </authorList>
    </citation>
    <scope>NUCLEOTIDE SEQUENCE</scope>
    <source>
        <strain evidence="2">CGMCC 1.10124</strain>
    </source>
</reference>
<dbReference type="OrthoDB" id="350350at2157"/>
<name>A0A3M0EAK2_9EURY</name>
<dbReference type="Proteomes" id="UP000277326">
    <property type="component" value="Unassembled WGS sequence"/>
</dbReference>
<dbReference type="GeneID" id="38471344"/>